<dbReference type="EMBL" id="JANEYG010000009">
    <property type="protein sequence ID" value="KAJ8921634.1"/>
    <property type="molecule type" value="Genomic_DNA"/>
</dbReference>
<evidence type="ECO:0000256" key="11">
    <source>
        <dbReference type="ARBA" id="ARBA00022824"/>
    </source>
</evidence>
<keyword evidence="10" id="KW-0479">Metal-binding</keyword>
<feature type="domain" description="Glycosyl transferase 64" evidence="21">
    <location>
        <begin position="270"/>
        <end position="515"/>
    </location>
</feature>
<keyword evidence="11" id="KW-0256">Endoplasmic reticulum</keyword>
<evidence type="ECO:0000256" key="2">
    <source>
        <dbReference type="ARBA" id="ARBA00004323"/>
    </source>
</evidence>
<gene>
    <name evidence="22" type="ORF">NQ315_010543</name>
</gene>
<name>A0AAV8W5D4_9CUCU</name>
<evidence type="ECO:0000256" key="9">
    <source>
        <dbReference type="ARBA" id="ARBA00022692"/>
    </source>
</evidence>
<keyword evidence="7" id="KW-0328">Glycosyltransferase</keyword>
<evidence type="ECO:0000256" key="15">
    <source>
        <dbReference type="ARBA" id="ARBA00023136"/>
    </source>
</evidence>
<evidence type="ECO:0000256" key="4">
    <source>
        <dbReference type="ARBA" id="ARBA00004922"/>
    </source>
</evidence>
<dbReference type="Pfam" id="PF03016">
    <property type="entry name" value="Exostosin_GT47"/>
    <property type="match status" value="1"/>
</dbReference>
<dbReference type="Pfam" id="PF09258">
    <property type="entry name" value="Glyco_transf_64"/>
    <property type="match status" value="1"/>
</dbReference>
<keyword evidence="23" id="KW-1185">Reference proteome</keyword>
<keyword evidence="15" id="KW-0472">Membrane</keyword>
<keyword evidence="9" id="KW-0812">Transmembrane</keyword>
<dbReference type="FunFam" id="3.90.550.10:FF:000035">
    <property type="entry name" value="Putative Exostosin-2"/>
    <property type="match status" value="1"/>
</dbReference>
<reference evidence="22 23" key="1">
    <citation type="journal article" date="2023" name="Insect Mol. Biol.">
        <title>Genome sequencing provides insights into the evolution of gene families encoding plant cell wall-degrading enzymes in longhorned beetles.</title>
        <authorList>
            <person name="Shin N.R."/>
            <person name="Okamura Y."/>
            <person name="Kirsch R."/>
            <person name="Pauchet Y."/>
        </authorList>
    </citation>
    <scope>NUCLEOTIDE SEQUENCE [LARGE SCALE GENOMIC DNA]</scope>
    <source>
        <strain evidence="22">EAD_L_NR</strain>
    </source>
</reference>
<evidence type="ECO:0000313" key="23">
    <source>
        <dbReference type="Proteomes" id="UP001159042"/>
    </source>
</evidence>
<evidence type="ECO:0000313" key="22">
    <source>
        <dbReference type="EMBL" id="KAJ8921634.1"/>
    </source>
</evidence>
<evidence type="ECO:0000259" key="21">
    <source>
        <dbReference type="Pfam" id="PF09258"/>
    </source>
</evidence>
<keyword evidence="8" id="KW-0808">Transferase</keyword>
<comment type="caution">
    <text evidence="22">The sequence shown here is derived from an EMBL/GenBank/DDBJ whole genome shotgun (WGS) entry which is preliminary data.</text>
</comment>
<keyword evidence="13" id="KW-1133">Transmembrane helix</keyword>
<evidence type="ECO:0000256" key="19">
    <source>
        <dbReference type="ARBA" id="ARBA00069568"/>
    </source>
</evidence>
<keyword evidence="14" id="KW-0333">Golgi apparatus</keyword>
<dbReference type="EC" id="2.4.1.224" evidence="6"/>
<sequence length="532" mass="61895">WRNGENHLIFNMVSGSSPDFSRFVELHLGNAMVAGADLDTYTFREKFDISLPAFSPVAKLGEVDNTFRDRSWLVTSSQLNIDPYFLSEMQKFSYQYHDSVLILDSCHIHNYTQRCEIDSGQKYAYPQVLRDSIFCIIFRGERMGQFVLLEAMAANCIPVIVIDGHVMPFNNVIDWKRFSVFIMEDHLNTLMDVLHNISDKRIRQMQNVLLFIYKSYFSSMEQIALTTLDIIQDRVYPHLARTYDEINLLPKEISKNPLFYPMTAPKSHGFTAVILTYDRVESLFILIERLSKVPSLMKVVVVWNNQKKNPPPLADFPKVAKPINVIKTKANKLSNRFYPFREIETEAILHIDDDIVMLTSDEVEFAYEVWREFPDRIVGFPSRTHIWDNVTNAWKYESEWTNAISMVLTGAAFLHKYWSYLYTTDLPADVKDWVDEHMNCEDIAMNFLVANMTNKPPIKVTPRKKFKCPECTNNEMLSADLGHMVERSQCINKFVRAFGRMPLKTVEFRADPVLFKDPFPEKLKRFNDIGSL</sequence>
<comment type="subcellular location">
    <subcellularLocation>
        <location evidence="3">Endoplasmic reticulum membrane</location>
        <topology evidence="3">Single-pass type II membrane protein</topology>
    </subcellularLocation>
    <subcellularLocation>
        <location evidence="2">Golgi apparatus membrane</location>
        <topology evidence="2">Single-pass type II membrane protein</topology>
    </subcellularLocation>
</comment>
<evidence type="ECO:0000256" key="14">
    <source>
        <dbReference type="ARBA" id="ARBA00023034"/>
    </source>
</evidence>
<dbReference type="GO" id="GO:0046872">
    <property type="term" value="F:metal ion binding"/>
    <property type="evidence" value="ECO:0007669"/>
    <property type="project" value="UniProtKB-KW"/>
</dbReference>
<evidence type="ECO:0000256" key="16">
    <source>
        <dbReference type="ARBA" id="ARBA00023157"/>
    </source>
</evidence>
<evidence type="ECO:0000256" key="18">
    <source>
        <dbReference type="ARBA" id="ARBA00023211"/>
    </source>
</evidence>
<comment type="cofactor">
    <cofactor evidence="1">
        <name>Mn(2+)</name>
        <dbReference type="ChEBI" id="CHEBI:29035"/>
    </cofactor>
</comment>
<dbReference type="GO" id="GO:0015012">
    <property type="term" value="P:heparan sulfate proteoglycan biosynthetic process"/>
    <property type="evidence" value="ECO:0007669"/>
    <property type="project" value="UniProtKB-ARBA"/>
</dbReference>
<proteinExistence type="inferred from homology"/>
<evidence type="ECO:0000256" key="13">
    <source>
        <dbReference type="ARBA" id="ARBA00022989"/>
    </source>
</evidence>
<comment type="pathway">
    <text evidence="4">Protein modification; protein glycosylation.</text>
</comment>
<organism evidence="22 23">
    <name type="scientific">Exocentrus adspersus</name>
    <dbReference type="NCBI Taxonomy" id="1586481"/>
    <lineage>
        <taxon>Eukaryota</taxon>
        <taxon>Metazoa</taxon>
        <taxon>Ecdysozoa</taxon>
        <taxon>Arthropoda</taxon>
        <taxon>Hexapoda</taxon>
        <taxon>Insecta</taxon>
        <taxon>Pterygota</taxon>
        <taxon>Neoptera</taxon>
        <taxon>Endopterygota</taxon>
        <taxon>Coleoptera</taxon>
        <taxon>Polyphaga</taxon>
        <taxon>Cucujiformia</taxon>
        <taxon>Chrysomeloidea</taxon>
        <taxon>Cerambycidae</taxon>
        <taxon>Lamiinae</taxon>
        <taxon>Acanthocinini</taxon>
        <taxon>Exocentrus</taxon>
    </lineage>
</organism>
<dbReference type="InterPro" id="IPR004263">
    <property type="entry name" value="Exostosin"/>
</dbReference>
<keyword evidence="16" id="KW-1015">Disulfide bond</keyword>
<protein>
    <recommendedName>
        <fullName evidence="19">Exostosin-2</fullName>
        <ecNumber evidence="6">2.4.1.224</ecNumber>
    </recommendedName>
</protein>
<evidence type="ECO:0000256" key="6">
    <source>
        <dbReference type="ARBA" id="ARBA00012194"/>
    </source>
</evidence>
<dbReference type="AlphaFoldDB" id="A0AAV8W5D4"/>
<feature type="non-terminal residue" evidence="22">
    <location>
        <position position="1"/>
    </location>
</feature>
<dbReference type="SUPFAM" id="SSF53448">
    <property type="entry name" value="Nucleotide-diphospho-sugar transferases"/>
    <property type="match status" value="1"/>
</dbReference>
<accession>A0AAV8W5D4</accession>
<dbReference type="InterPro" id="IPR015338">
    <property type="entry name" value="GT64_dom"/>
</dbReference>
<evidence type="ECO:0000256" key="3">
    <source>
        <dbReference type="ARBA" id="ARBA00004648"/>
    </source>
</evidence>
<evidence type="ECO:0000256" key="17">
    <source>
        <dbReference type="ARBA" id="ARBA00023180"/>
    </source>
</evidence>
<evidence type="ECO:0000256" key="8">
    <source>
        <dbReference type="ARBA" id="ARBA00022679"/>
    </source>
</evidence>
<dbReference type="InterPro" id="IPR029044">
    <property type="entry name" value="Nucleotide-diphossugar_trans"/>
</dbReference>
<keyword evidence="18" id="KW-0464">Manganese</keyword>
<evidence type="ECO:0000256" key="12">
    <source>
        <dbReference type="ARBA" id="ARBA00022968"/>
    </source>
</evidence>
<dbReference type="Gene3D" id="3.90.550.10">
    <property type="entry name" value="Spore Coat Polysaccharide Biosynthesis Protein SpsA, Chain A"/>
    <property type="match status" value="1"/>
</dbReference>
<dbReference type="PANTHER" id="PTHR48261">
    <property type="entry name" value="ACETYLGLUCOSAMINYLTRANSFERASE"/>
    <property type="match status" value="1"/>
</dbReference>
<dbReference type="Proteomes" id="UP001159042">
    <property type="component" value="Unassembled WGS sequence"/>
</dbReference>
<dbReference type="InterPro" id="IPR040911">
    <property type="entry name" value="Exostosin_GT47"/>
</dbReference>
<dbReference type="GO" id="GO:0015020">
    <property type="term" value="F:glucuronosyltransferase activity"/>
    <property type="evidence" value="ECO:0007669"/>
    <property type="project" value="UniProtKB-ARBA"/>
</dbReference>
<keyword evidence="12" id="KW-0735">Signal-anchor</keyword>
<dbReference type="GO" id="GO:0050508">
    <property type="term" value="F:glucuronosyl-N-acetylglucosaminyl-proteoglycan 4-alpha-N-acetylglucosaminyltransferase activity"/>
    <property type="evidence" value="ECO:0007669"/>
    <property type="project" value="UniProtKB-EC"/>
</dbReference>
<evidence type="ECO:0000256" key="10">
    <source>
        <dbReference type="ARBA" id="ARBA00022723"/>
    </source>
</evidence>
<evidence type="ECO:0000259" key="20">
    <source>
        <dbReference type="Pfam" id="PF03016"/>
    </source>
</evidence>
<feature type="domain" description="Exostosin GT47" evidence="20">
    <location>
        <begin position="1"/>
        <end position="195"/>
    </location>
</feature>
<comment type="similarity">
    <text evidence="5">Belongs to the glycosyltransferase 47 family.</text>
</comment>
<dbReference type="GO" id="GO:0000139">
    <property type="term" value="C:Golgi membrane"/>
    <property type="evidence" value="ECO:0007669"/>
    <property type="project" value="UniProtKB-SubCell"/>
</dbReference>
<evidence type="ECO:0000256" key="5">
    <source>
        <dbReference type="ARBA" id="ARBA00010271"/>
    </source>
</evidence>
<dbReference type="GO" id="GO:0005789">
    <property type="term" value="C:endoplasmic reticulum membrane"/>
    <property type="evidence" value="ECO:0007669"/>
    <property type="project" value="UniProtKB-SubCell"/>
</dbReference>
<evidence type="ECO:0000256" key="7">
    <source>
        <dbReference type="ARBA" id="ARBA00022676"/>
    </source>
</evidence>
<dbReference type="PANTHER" id="PTHR48261:SF5">
    <property type="entry name" value="EXOSTOSIN GLYCOSYLTRANSFERASE 2"/>
    <property type="match status" value="1"/>
</dbReference>
<keyword evidence="17" id="KW-0325">Glycoprotein</keyword>
<evidence type="ECO:0000256" key="1">
    <source>
        <dbReference type="ARBA" id="ARBA00001936"/>
    </source>
</evidence>